<keyword evidence="1" id="KW-0732">Signal</keyword>
<dbReference type="Proteomes" id="UP000095517">
    <property type="component" value="Unassembled WGS sequence"/>
</dbReference>
<evidence type="ECO:0000256" key="1">
    <source>
        <dbReference type="SAM" id="SignalP"/>
    </source>
</evidence>
<feature type="chain" id="PRO_5008025090" description="DUF4249 domain-containing protein" evidence="1">
    <location>
        <begin position="21"/>
        <end position="334"/>
    </location>
</feature>
<dbReference type="PROSITE" id="PS51257">
    <property type="entry name" value="PROKAR_LIPOPROTEIN"/>
    <property type="match status" value="1"/>
</dbReference>
<evidence type="ECO:0000313" key="2">
    <source>
        <dbReference type="EMBL" id="CUO97832.1"/>
    </source>
</evidence>
<protein>
    <recommendedName>
        <fullName evidence="4">DUF4249 domain-containing protein</fullName>
    </recommendedName>
</protein>
<dbReference type="STRING" id="338188.ERS852397_03236"/>
<sequence length="334" mass="39373">MKKILFLLAMLPMFVFIACSSDDEAEEIIKYSSIKIQVEGRDSYYEDDQAMRQPALIEIYEGSHIEKKDINKVGIAYDTENNVEVKAVATQDDKWTYVFDKAKIGKSYFIFVKTKKYPSLDFNEGAYSYKYVVAPLNENEEIEVNKVFTFNARPNQYEEWDSDITLNTSDYYVARYGDSREVINMREKYSPFYVTSSYDKYIVNNYTNKYYYYFNDIFYKGVTKTSHQYSAQYPQLLVTCMTDFRKEVTKLKEMYGEPFFNTVDIYSFDNSSSDYTKQDDFIISQEIMNGFKIFEYHFKSDKSVIKCKVSSLDDGRQIQPWAYTIATSYEANED</sequence>
<organism evidence="2 3">
    <name type="scientific">Bacteroides finegoldii</name>
    <dbReference type="NCBI Taxonomy" id="338188"/>
    <lineage>
        <taxon>Bacteria</taxon>
        <taxon>Pseudomonadati</taxon>
        <taxon>Bacteroidota</taxon>
        <taxon>Bacteroidia</taxon>
        <taxon>Bacteroidales</taxon>
        <taxon>Bacteroidaceae</taxon>
        <taxon>Bacteroides</taxon>
    </lineage>
</organism>
<reference evidence="2 3" key="1">
    <citation type="submission" date="2015-09" db="EMBL/GenBank/DDBJ databases">
        <authorList>
            <consortium name="Pathogen Informatics"/>
        </authorList>
    </citation>
    <scope>NUCLEOTIDE SEQUENCE [LARGE SCALE GENOMIC DNA]</scope>
    <source>
        <strain evidence="2 3">2789STDY5608840</strain>
    </source>
</reference>
<name>A0A174JDQ4_9BACE</name>
<dbReference type="AlphaFoldDB" id="A0A174JDQ4"/>
<accession>A0A174JDQ4</accession>
<dbReference type="EMBL" id="CYZH01000022">
    <property type="protein sequence ID" value="CUO97832.1"/>
    <property type="molecule type" value="Genomic_DNA"/>
</dbReference>
<gene>
    <name evidence="2" type="ORF">ERS852397_03236</name>
</gene>
<feature type="signal peptide" evidence="1">
    <location>
        <begin position="1"/>
        <end position="20"/>
    </location>
</feature>
<evidence type="ECO:0000313" key="3">
    <source>
        <dbReference type="Proteomes" id="UP000095517"/>
    </source>
</evidence>
<evidence type="ECO:0008006" key="4">
    <source>
        <dbReference type="Google" id="ProtNLM"/>
    </source>
</evidence>
<dbReference type="RefSeq" id="WP_055279655.1">
    <property type="nucleotide sequence ID" value="NZ_CABIXA010000022.1"/>
</dbReference>
<proteinExistence type="predicted"/>